<evidence type="ECO:0000256" key="1">
    <source>
        <dbReference type="SAM" id="SignalP"/>
    </source>
</evidence>
<reference evidence="4" key="2">
    <citation type="submission" date="2019-09" db="UniProtKB">
        <authorList>
            <consortium name="WormBaseParasite"/>
        </authorList>
    </citation>
    <scope>IDENTIFICATION</scope>
</reference>
<accession>A0A3P8D6D5</accession>
<evidence type="ECO:0000313" key="4">
    <source>
        <dbReference type="WBParaSite" id="HPBE_0002353401-mRNA-1"/>
    </source>
</evidence>
<sequence>MWPLIIFTALVRLSNGQFAEIASIATSLLGSGLGPALGAASAGSAAAPAAVGALSQIGQHDSDDEKSSATAPVAFACRRPLYGATQLEWAVEKISSTKQICAAFCATSGENAPRRTLCELSVYQLAQGALQLTGTGVGVLNQASEGNWFPAALEQASKGASEYATFSVATKTTETLFRQVEHISAFT</sequence>
<dbReference type="AlphaFoldDB" id="A0A183GLG4"/>
<feature type="signal peptide" evidence="1">
    <location>
        <begin position="1"/>
        <end position="16"/>
    </location>
</feature>
<dbReference type="OrthoDB" id="5863505at2759"/>
<dbReference type="Proteomes" id="UP000050761">
    <property type="component" value="Unassembled WGS sequence"/>
</dbReference>
<organism evidence="3 4">
    <name type="scientific">Heligmosomoides polygyrus</name>
    <name type="common">Parasitic roundworm</name>
    <dbReference type="NCBI Taxonomy" id="6339"/>
    <lineage>
        <taxon>Eukaryota</taxon>
        <taxon>Metazoa</taxon>
        <taxon>Ecdysozoa</taxon>
        <taxon>Nematoda</taxon>
        <taxon>Chromadorea</taxon>
        <taxon>Rhabditida</taxon>
        <taxon>Rhabditina</taxon>
        <taxon>Rhabditomorpha</taxon>
        <taxon>Strongyloidea</taxon>
        <taxon>Heligmosomidae</taxon>
        <taxon>Heligmosomoides</taxon>
    </lineage>
</organism>
<gene>
    <name evidence="2" type="ORF">HPBE_LOCUS23533</name>
</gene>
<keyword evidence="3" id="KW-1185">Reference proteome</keyword>
<dbReference type="WBParaSite" id="HPBE_0002353401-mRNA-1">
    <property type="protein sequence ID" value="HPBE_0002353401-mRNA-1"/>
    <property type="gene ID" value="HPBE_0002353401"/>
</dbReference>
<accession>A0A183GLG4</accession>
<evidence type="ECO:0000313" key="2">
    <source>
        <dbReference type="EMBL" id="VDP39461.1"/>
    </source>
</evidence>
<dbReference type="EMBL" id="UZAH01035177">
    <property type="protein sequence ID" value="VDP39461.1"/>
    <property type="molecule type" value="Genomic_DNA"/>
</dbReference>
<protein>
    <submittedName>
        <fullName evidence="4">Secreted protein</fullName>
    </submittedName>
</protein>
<keyword evidence="1" id="KW-0732">Signal</keyword>
<evidence type="ECO:0000313" key="3">
    <source>
        <dbReference type="Proteomes" id="UP000050761"/>
    </source>
</evidence>
<name>A0A183GLG4_HELPZ</name>
<feature type="chain" id="PRO_5044552122" evidence="1">
    <location>
        <begin position="17"/>
        <end position="187"/>
    </location>
</feature>
<proteinExistence type="predicted"/>
<reference evidence="2 3" key="1">
    <citation type="submission" date="2018-11" db="EMBL/GenBank/DDBJ databases">
        <authorList>
            <consortium name="Pathogen Informatics"/>
        </authorList>
    </citation>
    <scope>NUCLEOTIDE SEQUENCE [LARGE SCALE GENOMIC DNA]</scope>
</reference>